<dbReference type="InterPro" id="IPR050189">
    <property type="entry name" value="MFS_Efflux_Transporters"/>
</dbReference>
<feature type="transmembrane region" description="Helical" evidence="6">
    <location>
        <begin position="366"/>
        <end position="385"/>
    </location>
</feature>
<dbReference type="SUPFAM" id="SSF103473">
    <property type="entry name" value="MFS general substrate transporter"/>
    <property type="match status" value="1"/>
</dbReference>
<feature type="domain" description="Major facilitator superfamily (MFS) profile" evidence="7">
    <location>
        <begin position="24"/>
        <end position="389"/>
    </location>
</feature>
<organism evidence="8 9">
    <name type="scientific">Novosphingobium fluoreni</name>
    <dbReference type="NCBI Taxonomy" id="1391222"/>
    <lineage>
        <taxon>Bacteria</taxon>
        <taxon>Pseudomonadati</taxon>
        <taxon>Pseudomonadota</taxon>
        <taxon>Alphaproteobacteria</taxon>
        <taxon>Sphingomonadales</taxon>
        <taxon>Sphingomonadaceae</taxon>
        <taxon>Novosphingobium</taxon>
    </lineage>
</organism>
<feature type="transmembrane region" description="Helical" evidence="6">
    <location>
        <begin position="302"/>
        <end position="323"/>
    </location>
</feature>
<gene>
    <name evidence="8" type="ORF">GGR39_000238</name>
</gene>
<feature type="transmembrane region" description="Helical" evidence="6">
    <location>
        <begin position="89"/>
        <end position="109"/>
    </location>
</feature>
<dbReference type="GO" id="GO:0022857">
    <property type="term" value="F:transmembrane transporter activity"/>
    <property type="evidence" value="ECO:0007669"/>
    <property type="project" value="InterPro"/>
</dbReference>
<feature type="transmembrane region" description="Helical" evidence="6">
    <location>
        <begin position="248"/>
        <end position="271"/>
    </location>
</feature>
<dbReference type="AlphaFoldDB" id="A0A7W6FWQ7"/>
<protein>
    <submittedName>
        <fullName evidence="8">Putative MFS family arabinose efflux permease</fullName>
    </submittedName>
</protein>
<dbReference type="RefSeq" id="WP_183615528.1">
    <property type="nucleotide sequence ID" value="NZ_JACIDY010000001.1"/>
</dbReference>
<evidence type="ECO:0000259" key="7">
    <source>
        <dbReference type="PROSITE" id="PS50850"/>
    </source>
</evidence>
<keyword evidence="2" id="KW-1003">Cell membrane</keyword>
<proteinExistence type="predicted"/>
<dbReference type="PANTHER" id="PTHR43124:SF10">
    <property type="entry name" value="PURINE EFFLUX PUMP PBUE"/>
    <property type="match status" value="1"/>
</dbReference>
<evidence type="ECO:0000313" key="9">
    <source>
        <dbReference type="Proteomes" id="UP000561459"/>
    </source>
</evidence>
<dbReference type="PANTHER" id="PTHR43124">
    <property type="entry name" value="PURINE EFFLUX PUMP PBUE"/>
    <property type="match status" value="1"/>
</dbReference>
<evidence type="ECO:0000256" key="6">
    <source>
        <dbReference type="SAM" id="Phobius"/>
    </source>
</evidence>
<reference evidence="8 9" key="1">
    <citation type="submission" date="2020-08" db="EMBL/GenBank/DDBJ databases">
        <title>Genomic Encyclopedia of Type Strains, Phase IV (KMG-IV): sequencing the most valuable type-strain genomes for metagenomic binning, comparative biology and taxonomic classification.</title>
        <authorList>
            <person name="Goeker M."/>
        </authorList>
    </citation>
    <scope>NUCLEOTIDE SEQUENCE [LARGE SCALE GENOMIC DNA]</scope>
    <source>
        <strain evidence="8 9">DSM 27568</strain>
    </source>
</reference>
<comment type="caution">
    <text evidence="8">The sequence shown here is derived from an EMBL/GenBank/DDBJ whole genome shotgun (WGS) entry which is preliminary data.</text>
</comment>
<dbReference type="InterPro" id="IPR020846">
    <property type="entry name" value="MFS_dom"/>
</dbReference>
<evidence type="ECO:0000313" key="8">
    <source>
        <dbReference type="EMBL" id="MBB3938609.1"/>
    </source>
</evidence>
<dbReference type="PROSITE" id="PS50850">
    <property type="entry name" value="MFS"/>
    <property type="match status" value="1"/>
</dbReference>
<evidence type="ECO:0000256" key="5">
    <source>
        <dbReference type="ARBA" id="ARBA00023136"/>
    </source>
</evidence>
<feature type="transmembrane region" description="Helical" evidence="6">
    <location>
        <begin position="25"/>
        <end position="51"/>
    </location>
</feature>
<keyword evidence="4 6" id="KW-1133">Transmembrane helix</keyword>
<evidence type="ECO:0000256" key="1">
    <source>
        <dbReference type="ARBA" id="ARBA00004651"/>
    </source>
</evidence>
<dbReference type="Proteomes" id="UP000561459">
    <property type="component" value="Unassembled WGS sequence"/>
</dbReference>
<keyword evidence="5 6" id="KW-0472">Membrane</keyword>
<dbReference type="InterPro" id="IPR011701">
    <property type="entry name" value="MFS"/>
</dbReference>
<evidence type="ECO:0000256" key="4">
    <source>
        <dbReference type="ARBA" id="ARBA00022989"/>
    </source>
</evidence>
<feature type="transmembrane region" description="Helical" evidence="6">
    <location>
        <begin position="63"/>
        <end position="82"/>
    </location>
</feature>
<comment type="subcellular location">
    <subcellularLocation>
        <location evidence="1">Cell membrane</location>
        <topology evidence="1">Multi-pass membrane protein</topology>
    </subcellularLocation>
</comment>
<dbReference type="Pfam" id="PF07690">
    <property type="entry name" value="MFS_1"/>
    <property type="match status" value="1"/>
</dbReference>
<keyword evidence="9" id="KW-1185">Reference proteome</keyword>
<feature type="transmembrane region" description="Helical" evidence="6">
    <location>
        <begin position="214"/>
        <end position="236"/>
    </location>
</feature>
<accession>A0A7W6FWQ7</accession>
<evidence type="ECO:0000256" key="3">
    <source>
        <dbReference type="ARBA" id="ARBA00022692"/>
    </source>
</evidence>
<sequence>MQTSSPVEALSHFATKAPHLRTGGLVSAVIVGIIGAMVIFVTPGFLAVIAAQSGMDDAHLGYIAAWDINAMGITIAISAFMLTRCNWRVAVAVALGLVALGNVGTALASGYAGIAASRVVAGAGEGIAIGFAFAALGRANNPDRAFSIYLVSGALSSSLVLYALPSLLVSLTPQGIFVANALLALAAACSLIQFPDGTAEDDMFAAGGRIDRRLALFALLAVFLYFFATGAIWSYIERIGMASRLDAAVIAKGLSLGTLAGVMGAGLAGLLPQKLGRALPLIVSGVISVASFQMLLGTVPATSFVVAAILLLFGWNFAQPLLSGICSEADRCGRVVCAMGAIQTFGTGLGPAAAGATLRGGDFSVAIWSAGAILATSLAIMIFAIRRPATR</sequence>
<feature type="transmembrane region" description="Helical" evidence="6">
    <location>
        <begin position="175"/>
        <end position="194"/>
    </location>
</feature>
<feature type="transmembrane region" description="Helical" evidence="6">
    <location>
        <begin position="115"/>
        <end position="136"/>
    </location>
</feature>
<feature type="transmembrane region" description="Helical" evidence="6">
    <location>
        <begin position="148"/>
        <end position="169"/>
    </location>
</feature>
<dbReference type="Gene3D" id="1.20.1250.20">
    <property type="entry name" value="MFS general substrate transporter like domains"/>
    <property type="match status" value="2"/>
</dbReference>
<evidence type="ECO:0000256" key="2">
    <source>
        <dbReference type="ARBA" id="ARBA00022475"/>
    </source>
</evidence>
<dbReference type="GO" id="GO:0005886">
    <property type="term" value="C:plasma membrane"/>
    <property type="evidence" value="ECO:0007669"/>
    <property type="project" value="UniProtKB-SubCell"/>
</dbReference>
<dbReference type="InterPro" id="IPR036259">
    <property type="entry name" value="MFS_trans_sf"/>
</dbReference>
<dbReference type="EMBL" id="JACIDY010000001">
    <property type="protein sequence ID" value="MBB3938609.1"/>
    <property type="molecule type" value="Genomic_DNA"/>
</dbReference>
<name>A0A7W6FWQ7_9SPHN</name>
<feature type="transmembrane region" description="Helical" evidence="6">
    <location>
        <begin position="335"/>
        <end position="354"/>
    </location>
</feature>
<keyword evidence="3 6" id="KW-0812">Transmembrane</keyword>